<name>A0ABZ3E682_9GAMM</name>
<dbReference type="Proteomes" id="UP001445268">
    <property type="component" value="Chromosome"/>
</dbReference>
<keyword evidence="1" id="KW-0812">Transmembrane</keyword>
<gene>
    <name evidence="2" type="ORF">AAGT77_06310</name>
</gene>
<keyword evidence="1" id="KW-1133">Transmembrane helix</keyword>
<sequence>MKTLYLRQRFWIWCLRRLLKLHTHQSRVSSEDLATVDTYWIYFRAVPESKSVLIEGQQAAPDADNVIKYYVEPLERSKGLTARQVRKDPGDPEKPRFQIKPETLRDAAFEIRHFFKEIETTFDSPFTALLWRSTKLHWVLLATNRMLGRWYYRNVRLVKDRAVVLRSVIKQEDERSMHISVRTVVNDIYGNKYQKVHPSKRVKVNDTIHRVLESLVYSGELTRQESRFKTTGKCLASLSEWEADLRRHRHEKIREFLMLMATVIIAIGTMIQATS</sequence>
<evidence type="ECO:0000313" key="3">
    <source>
        <dbReference type="Proteomes" id="UP001445268"/>
    </source>
</evidence>
<feature type="transmembrane region" description="Helical" evidence="1">
    <location>
        <begin position="256"/>
        <end position="274"/>
    </location>
</feature>
<organism evidence="2 3">
    <name type="scientific">Marinobacter alkaliphilus</name>
    <dbReference type="NCBI Taxonomy" id="254719"/>
    <lineage>
        <taxon>Bacteria</taxon>
        <taxon>Pseudomonadati</taxon>
        <taxon>Pseudomonadota</taxon>
        <taxon>Gammaproteobacteria</taxon>
        <taxon>Pseudomonadales</taxon>
        <taxon>Marinobacteraceae</taxon>
        <taxon>Marinobacter</taxon>
    </lineage>
</organism>
<keyword evidence="3" id="KW-1185">Reference proteome</keyword>
<evidence type="ECO:0000313" key="2">
    <source>
        <dbReference type="EMBL" id="XAF55158.1"/>
    </source>
</evidence>
<dbReference type="EMBL" id="CP152380">
    <property type="protein sequence ID" value="XAF55158.1"/>
    <property type="molecule type" value="Genomic_DNA"/>
</dbReference>
<accession>A0ABZ3E682</accession>
<reference evidence="2 3" key="1">
    <citation type="submission" date="2024-04" db="EMBL/GenBank/DDBJ databases">
        <title>Marinobacter sp. SBY-1.</title>
        <authorList>
            <person name="Pan C."/>
        </authorList>
    </citation>
    <scope>NUCLEOTIDE SEQUENCE [LARGE SCALE GENOMIC DNA]</scope>
    <source>
        <strain evidence="2 3">SBY-1</strain>
    </source>
</reference>
<proteinExistence type="predicted"/>
<evidence type="ECO:0000256" key="1">
    <source>
        <dbReference type="SAM" id="Phobius"/>
    </source>
</evidence>
<dbReference type="RefSeq" id="WP_342632171.1">
    <property type="nucleotide sequence ID" value="NZ_CP152380.1"/>
</dbReference>
<keyword evidence="1" id="KW-0472">Membrane</keyword>
<protein>
    <submittedName>
        <fullName evidence="2">Uncharacterized protein</fullName>
    </submittedName>
</protein>